<accession>A0AAU9U7E4</accession>
<dbReference type="Proteomes" id="UP001153954">
    <property type="component" value="Unassembled WGS sequence"/>
</dbReference>
<dbReference type="InterPro" id="IPR012934">
    <property type="entry name" value="Znf_AD"/>
</dbReference>
<dbReference type="GO" id="GO:0005634">
    <property type="term" value="C:nucleus"/>
    <property type="evidence" value="ECO:0007669"/>
    <property type="project" value="InterPro"/>
</dbReference>
<feature type="binding site" evidence="1">
    <location>
        <position position="10"/>
    </location>
    <ligand>
        <name>Zn(2+)</name>
        <dbReference type="ChEBI" id="CHEBI:29105"/>
    </ligand>
</feature>
<feature type="domain" description="ZAD" evidence="3">
    <location>
        <begin position="8"/>
        <end position="85"/>
    </location>
</feature>
<protein>
    <recommendedName>
        <fullName evidence="3">ZAD domain-containing protein</fullName>
    </recommendedName>
</protein>
<keyword evidence="1" id="KW-0862">Zinc</keyword>
<keyword evidence="5" id="KW-1185">Reference proteome</keyword>
<dbReference type="GO" id="GO:0008270">
    <property type="term" value="F:zinc ion binding"/>
    <property type="evidence" value="ECO:0007669"/>
    <property type="project" value="UniProtKB-UniRule"/>
</dbReference>
<dbReference type="PROSITE" id="PS51915">
    <property type="entry name" value="ZAD"/>
    <property type="match status" value="1"/>
</dbReference>
<comment type="caution">
    <text evidence="4">The sequence shown here is derived from an EMBL/GenBank/DDBJ whole genome shotgun (WGS) entry which is preliminary data.</text>
</comment>
<dbReference type="Gene3D" id="3.40.1800.20">
    <property type="match status" value="1"/>
</dbReference>
<name>A0AAU9U7E4_EUPED</name>
<proteinExistence type="predicted"/>
<evidence type="ECO:0000256" key="2">
    <source>
        <dbReference type="SAM" id="MobiDB-lite"/>
    </source>
</evidence>
<keyword evidence="1" id="KW-0479">Metal-binding</keyword>
<feature type="compositionally biased region" description="Polar residues" evidence="2">
    <location>
        <begin position="149"/>
        <end position="159"/>
    </location>
</feature>
<feature type="region of interest" description="Disordered" evidence="2">
    <location>
        <begin position="149"/>
        <end position="173"/>
    </location>
</feature>
<dbReference type="PANTHER" id="PTHR39942">
    <property type="entry name" value="BCDNA.LD26519-RELATED"/>
    <property type="match status" value="1"/>
</dbReference>
<feature type="binding site" evidence="1">
    <location>
        <position position="13"/>
    </location>
    <ligand>
        <name>Zn(2+)</name>
        <dbReference type="ChEBI" id="CHEBI:29105"/>
    </ligand>
</feature>
<dbReference type="AlphaFoldDB" id="A0AAU9U7E4"/>
<reference evidence="4" key="1">
    <citation type="submission" date="2022-03" db="EMBL/GenBank/DDBJ databases">
        <authorList>
            <person name="Tunstrom K."/>
        </authorList>
    </citation>
    <scope>NUCLEOTIDE SEQUENCE</scope>
</reference>
<evidence type="ECO:0000313" key="4">
    <source>
        <dbReference type="EMBL" id="CAH2095764.1"/>
    </source>
</evidence>
<feature type="binding site" evidence="1">
    <location>
        <position position="61"/>
    </location>
    <ligand>
        <name>Zn(2+)</name>
        <dbReference type="ChEBI" id="CHEBI:29105"/>
    </ligand>
</feature>
<dbReference type="EMBL" id="CAKOGL010000015">
    <property type="protein sequence ID" value="CAH2095764.1"/>
    <property type="molecule type" value="Genomic_DNA"/>
</dbReference>
<dbReference type="SUPFAM" id="SSF57716">
    <property type="entry name" value="Glucocorticoid receptor-like (DNA-binding domain)"/>
    <property type="match status" value="1"/>
</dbReference>
<keyword evidence="1" id="KW-0863">Zinc-finger</keyword>
<dbReference type="Pfam" id="PF07776">
    <property type="entry name" value="zf-AD"/>
    <property type="match status" value="1"/>
</dbReference>
<feature type="binding site" evidence="1">
    <location>
        <position position="58"/>
    </location>
    <ligand>
        <name>Zn(2+)</name>
        <dbReference type="ChEBI" id="CHEBI:29105"/>
    </ligand>
</feature>
<sequence>MKSVDFKNICRFCLESKKQSHDIYNTYYAKKKLLYSEMISNYTKLKPMENDGLPRLICKDCSRQLKRTYEFNEQCENSEKTLKAWLHSSIGENLTSDGHDKNGNRELHELNIINNKDDESVFHDDDDSWDAEDDNMVLVQIKLDKALTESSRNDNNIESQEGRESKTNNTTESSTIKVVAGTLKKDKHILIVS</sequence>
<gene>
    <name evidence="4" type="ORF">EEDITHA_LOCUS11182</name>
</gene>
<evidence type="ECO:0000256" key="1">
    <source>
        <dbReference type="PROSITE-ProRule" id="PRU01263"/>
    </source>
</evidence>
<organism evidence="4 5">
    <name type="scientific">Euphydryas editha</name>
    <name type="common">Edith's checkerspot</name>
    <dbReference type="NCBI Taxonomy" id="104508"/>
    <lineage>
        <taxon>Eukaryota</taxon>
        <taxon>Metazoa</taxon>
        <taxon>Ecdysozoa</taxon>
        <taxon>Arthropoda</taxon>
        <taxon>Hexapoda</taxon>
        <taxon>Insecta</taxon>
        <taxon>Pterygota</taxon>
        <taxon>Neoptera</taxon>
        <taxon>Endopterygota</taxon>
        <taxon>Lepidoptera</taxon>
        <taxon>Glossata</taxon>
        <taxon>Ditrysia</taxon>
        <taxon>Papilionoidea</taxon>
        <taxon>Nymphalidae</taxon>
        <taxon>Nymphalinae</taxon>
        <taxon>Euphydryas</taxon>
    </lineage>
</organism>
<dbReference type="SMART" id="SM00868">
    <property type="entry name" value="zf-AD"/>
    <property type="match status" value="1"/>
</dbReference>
<evidence type="ECO:0000313" key="5">
    <source>
        <dbReference type="Proteomes" id="UP001153954"/>
    </source>
</evidence>
<dbReference type="PANTHER" id="PTHR39942:SF1">
    <property type="entry name" value="BCDNA.LD26519-RELATED"/>
    <property type="match status" value="1"/>
</dbReference>
<evidence type="ECO:0000259" key="3">
    <source>
        <dbReference type="PROSITE" id="PS51915"/>
    </source>
</evidence>